<keyword evidence="1" id="KW-0732">Signal</keyword>
<proteinExistence type="predicted"/>
<dbReference type="InterPro" id="IPR028096">
    <property type="entry name" value="EfeO_Cupredoxin"/>
</dbReference>
<organism evidence="3 4">
    <name type="scientific">Bradyrhizobium iriomotense</name>
    <dbReference type="NCBI Taxonomy" id="441950"/>
    <lineage>
        <taxon>Bacteria</taxon>
        <taxon>Pseudomonadati</taxon>
        <taxon>Pseudomonadota</taxon>
        <taxon>Alphaproteobacteria</taxon>
        <taxon>Hyphomicrobiales</taxon>
        <taxon>Nitrobacteraceae</taxon>
        <taxon>Bradyrhizobium</taxon>
    </lineage>
</organism>
<feature type="domain" description="EfeO-type cupredoxin-like" evidence="2">
    <location>
        <begin position="15"/>
        <end position="115"/>
    </location>
</feature>
<dbReference type="RefSeq" id="WP_284271639.1">
    <property type="nucleotide sequence ID" value="NZ_BSOW01000025.1"/>
</dbReference>
<sequence>MFASLTSIRTFALAALCVAATLPLSTANAQQATELQITYDGAFLPSELRAPAGKPVTVKVKNNTAKAMEFESKTLKVEKVIPSKGEAVVNVRAQKAGRYEFFDEFNEKARGTLVVE</sequence>
<evidence type="ECO:0000256" key="1">
    <source>
        <dbReference type="SAM" id="SignalP"/>
    </source>
</evidence>
<dbReference type="InterPro" id="IPR008972">
    <property type="entry name" value="Cupredoxin"/>
</dbReference>
<accession>A0ABQ6BB85</accession>
<protein>
    <recommendedName>
        <fullName evidence="2">EfeO-type cupredoxin-like domain-containing protein</fullName>
    </recommendedName>
</protein>
<evidence type="ECO:0000313" key="3">
    <source>
        <dbReference type="EMBL" id="GLR89438.1"/>
    </source>
</evidence>
<reference evidence="4" key="1">
    <citation type="journal article" date="2019" name="Int. J. Syst. Evol. Microbiol.">
        <title>The Global Catalogue of Microorganisms (GCM) 10K type strain sequencing project: providing services to taxonomists for standard genome sequencing and annotation.</title>
        <authorList>
            <consortium name="The Broad Institute Genomics Platform"/>
            <consortium name="The Broad Institute Genome Sequencing Center for Infectious Disease"/>
            <person name="Wu L."/>
            <person name="Ma J."/>
        </authorList>
    </citation>
    <scope>NUCLEOTIDE SEQUENCE [LARGE SCALE GENOMIC DNA]</scope>
    <source>
        <strain evidence="4">NBRC 102520</strain>
    </source>
</reference>
<evidence type="ECO:0000259" key="2">
    <source>
        <dbReference type="Pfam" id="PF13473"/>
    </source>
</evidence>
<dbReference type="Gene3D" id="2.60.40.420">
    <property type="entry name" value="Cupredoxins - blue copper proteins"/>
    <property type="match status" value="1"/>
</dbReference>
<gene>
    <name evidence="3" type="ORF">GCM10007857_61510</name>
</gene>
<dbReference type="EMBL" id="BSOW01000025">
    <property type="protein sequence ID" value="GLR89438.1"/>
    <property type="molecule type" value="Genomic_DNA"/>
</dbReference>
<dbReference type="SUPFAM" id="SSF49503">
    <property type="entry name" value="Cupredoxins"/>
    <property type="match status" value="1"/>
</dbReference>
<feature type="signal peptide" evidence="1">
    <location>
        <begin position="1"/>
        <end position="29"/>
    </location>
</feature>
<keyword evidence="4" id="KW-1185">Reference proteome</keyword>
<name>A0ABQ6BB85_9BRAD</name>
<dbReference type="Pfam" id="PF13473">
    <property type="entry name" value="Cupredoxin_1"/>
    <property type="match status" value="1"/>
</dbReference>
<dbReference type="Proteomes" id="UP001156905">
    <property type="component" value="Unassembled WGS sequence"/>
</dbReference>
<evidence type="ECO:0000313" key="4">
    <source>
        <dbReference type="Proteomes" id="UP001156905"/>
    </source>
</evidence>
<comment type="caution">
    <text evidence="3">The sequence shown here is derived from an EMBL/GenBank/DDBJ whole genome shotgun (WGS) entry which is preliminary data.</text>
</comment>
<feature type="chain" id="PRO_5045159450" description="EfeO-type cupredoxin-like domain-containing protein" evidence="1">
    <location>
        <begin position="30"/>
        <end position="116"/>
    </location>
</feature>